<protein>
    <submittedName>
        <fullName evidence="1">Uncharacterized protein</fullName>
    </submittedName>
</protein>
<reference evidence="1" key="1">
    <citation type="submission" date="2020-02" db="EMBL/GenBank/DDBJ databases">
        <authorList>
            <person name="Meier V. D."/>
        </authorList>
    </citation>
    <scope>NUCLEOTIDE SEQUENCE</scope>
    <source>
        <strain evidence="1">AVDCRST_MAG73</strain>
    </source>
</reference>
<dbReference type="EMBL" id="CADCWE010000147">
    <property type="protein sequence ID" value="CAA9544842.1"/>
    <property type="molecule type" value="Genomic_DNA"/>
</dbReference>
<dbReference type="AlphaFoldDB" id="A0A6J4UA62"/>
<gene>
    <name evidence="1" type="ORF">AVDCRST_MAG73-2307</name>
</gene>
<dbReference type="InterPro" id="IPR008930">
    <property type="entry name" value="Terpenoid_cyclase/PrenylTrfase"/>
</dbReference>
<proteinExistence type="predicted"/>
<sequence length="405" mass="43185">MNAPAAPDPAAIAAAVAGLDWWFDGMRIGGPFPGYGGPVVHWWNHCLAYQGAGLDWRYEGIVAGYLTLWRRFGDRSWLDKARRAGDDLVAGQLPDGHFRNSGFERNPGTGGTPHEVAADVALLLLAQALAGAADPAAARYLAAARANLEAFAFGQLWHAPTATLWDAPGAVGFVPNKAATFAEATMLLAAATGDDALVERYAVPTAERIVGLQIRRFGDPLDGAIAQNVLGTRVVEKYFPLYIARCVPALLQVAERTGQTRFRDAAVAAARFLVRIREPDGGFPQVLYPRGRRNRYPRWIAGQGDIVRALSLVAAEGAPVSADATVAWILGGTRPDGRIATANGFGRVVPGRGRRDRFADEVGVVGWCDKAFRALAAITDRSPTESDATFAAPVPTPRVVAGVVR</sequence>
<organism evidence="1">
    <name type="scientific">uncultured Thermomicrobiales bacterium</name>
    <dbReference type="NCBI Taxonomy" id="1645740"/>
    <lineage>
        <taxon>Bacteria</taxon>
        <taxon>Pseudomonadati</taxon>
        <taxon>Thermomicrobiota</taxon>
        <taxon>Thermomicrobia</taxon>
        <taxon>Thermomicrobiales</taxon>
        <taxon>environmental samples</taxon>
    </lineage>
</organism>
<name>A0A6J4UA62_9BACT</name>
<evidence type="ECO:0000313" key="1">
    <source>
        <dbReference type="EMBL" id="CAA9544842.1"/>
    </source>
</evidence>
<accession>A0A6J4UA62</accession>
<dbReference type="SUPFAM" id="SSF48239">
    <property type="entry name" value="Terpenoid cyclases/Protein prenyltransferases"/>
    <property type="match status" value="1"/>
</dbReference>